<protein>
    <submittedName>
        <fullName evidence="1">Uncharacterized protein</fullName>
    </submittedName>
</protein>
<accession>I0K7K5</accession>
<sequence length="54" mass="6571">MNSDGHWVRWKFHGIQDVYEPSVQKPLFVDGPVELFSSFQRRRMKPSDYWDGQW</sequence>
<organism evidence="1 2">
    <name type="scientific">Fibrella aestuarina BUZ 2</name>
    <dbReference type="NCBI Taxonomy" id="1166018"/>
    <lineage>
        <taxon>Bacteria</taxon>
        <taxon>Pseudomonadati</taxon>
        <taxon>Bacteroidota</taxon>
        <taxon>Cytophagia</taxon>
        <taxon>Cytophagales</taxon>
        <taxon>Spirosomataceae</taxon>
        <taxon>Fibrella</taxon>
    </lineage>
</organism>
<reference evidence="1 2" key="1">
    <citation type="journal article" date="2012" name="J. Bacteriol.">
        <title>Genome Sequence of Fibrella aestuarina BUZ 2T, a Filamentous Marine Bacterium.</title>
        <authorList>
            <person name="Filippini M."/>
            <person name="Qi W."/>
            <person name="Blom J."/>
            <person name="Goesmann A."/>
            <person name="Smits T.H."/>
            <person name="Bagheri H.C."/>
        </authorList>
    </citation>
    <scope>NUCLEOTIDE SEQUENCE [LARGE SCALE GENOMIC DNA]</scope>
    <source>
        <strain evidence="2">BUZ 2T</strain>
    </source>
</reference>
<gene>
    <name evidence="1" type="ORF">FAES_2099</name>
</gene>
<proteinExistence type="predicted"/>
<evidence type="ECO:0000313" key="1">
    <source>
        <dbReference type="EMBL" id="CCH00108.1"/>
    </source>
</evidence>
<keyword evidence="2" id="KW-1185">Reference proteome</keyword>
<dbReference type="EMBL" id="HE796683">
    <property type="protein sequence ID" value="CCH00108.1"/>
    <property type="molecule type" value="Genomic_DNA"/>
</dbReference>
<dbReference type="Proteomes" id="UP000011058">
    <property type="component" value="Chromosome"/>
</dbReference>
<dbReference type="STRING" id="1166018.FAES_2099"/>
<dbReference type="AlphaFoldDB" id="I0K7K5"/>
<evidence type="ECO:0000313" key="2">
    <source>
        <dbReference type="Proteomes" id="UP000011058"/>
    </source>
</evidence>
<name>I0K7K5_9BACT</name>
<dbReference type="HOGENOM" id="CLU_3043611_0_0_10"/>
<dbReference type="KEGG" id="fae:FAES_2099"/>